<evidence type="ECO:0000256" key="10">
    <source>
        <dbReference type="HAMAP-Rule" id="MF_00315"/>
    </source>
</evidence>
<dbReference type="CDD" id="cd07033">
    <property type="entry name" value="TPP_PYR_DXS_TK_like"/>
    <property type="match status" value="1"/>
</dbReference>
<evidence type="ECO:0000313" key="12">
    <source>
        <dbReference type="EMBL" id="HIR55754.1"/>
    </source>
</evidence>
<dbReference type="Pfam" id="PF02779">
    <property type="entry name" value="Transket_pyr"/>
    <property type="match status" value="1"/>
</dbReference>
<accession>A0A9D1DMS3</accession>
<dbReference type="Pfam" id="PF13292">
    <property type="entry name" value="DXP_synthase_N"/>
    <property type="match status" value="1"/>
</dbReference>
<sequence length="609" mass="64282">MSILENVNDIAALRALPEEQLPALCSEIRAFLIENVSKTGGHLASNLGTVELTVALDRVYDPYRDRIVFDVGHQCYTHKLLTGRREGFARLRQYGGISGFPKPSESRADAFIAGHASNSVSVALGMARARTRLGEDYDVVAVIGDGALTGGLAYEGLSNAGQSGEPLVVILNDNAMSIGSNVGGMAKLLSRMRVKPGYFAFKRWYRSTVGRVKPVYELAHRVKEGVKDAILPENMFDDLGFYYLGPIDGHDVAALESAIAWARDMRVPVLLHVITRKGRGYPRAELDPELYHGVGPFDPAKGVARKSGGSFSAAVGSALCRAAERDGRVCALTAAMADGTGLAGFAAKYPERFFDTGIAEGHTVVMAAGMAKEGLIPVACVYSSFLQRGFDMLIHDVALLRLHVVLGVDRAGLVGEDGETHHGVFDIAYLGAVPGMTVWCPASFREAEDMLERALFAESGPVAVRYPRGGEGEYREGGAQALKCLCEGGDVCIAAYGTMINEALGAARALEAEGISARVLKIGRVLPLEAEPLLAAARDCGRLVVAEEVCASGCIGGRILAAAGGQAGFKCRLLNLGEGIVGQGGTEKLRALAGIDAAGIAAAAKELMA</sequence>
<evidence type="ECO:0000256" key="5">
    <source>
        <dbReference type="ARBA" id="ARBA00022723"/>
    </source>
</evidence>
<dbReference type="GO" id="GO:0030976">
    <property type="term" value="F:thiamine pyrophosphate binding"/>
    <property type="evidence" value="ECO:0007669"/>
    <property type="project" value="UniProtKB-UniRule"/>
</dbReference>
<dbReference type="AlphaFoldDB" id="A0A9D1DMS3"/>
<keyword evidence="4 10" id="KW-0808">Transferase</keyword>
<dbReference type="InterPro" id="IPR009014">
    <property type="entry name" value="Transketo_C/PFOR_II"/>
</dbReference>
<dbReference type="SUPFAM" id="SSF52922">
    <property type="entry name" value="TK C-terminal domain-like"/>
    <property type="match status" value="1"/>
</dbReference>
<evidence type="ECO:0000313" key="13">
    <source>
        <dbReference type="Proteomes" id="UP000824238"/>
    </source>
</evidence>
<keyword evidence="9 10" id="KW-0414">Isoprene biosynthesis</keyword>
<dbReference type="InterPro" id="IPR049557">
    <property type="entry name" value="Transketolase_CS"/>
</dbReference>
<proteinExistence type="inferred from homology"/>
<comment type="catalytic activity">
    <reaction evidence="10">
        <text>D-glyceraldehyde 3-phosphate + pyruvate + H(+) = 1-deoxy-D-xylulose 5-phosphate + CO2</text>
        <dbReference type="Rhea" id="RHEA:12605"/>
        <dbReference type="ChEBI" id="CHEBI:15361"/>
        <dbReference type="ChEBI" id="CHEBI:15378"/>
        <dbReference type="ChEBI" id="CHEBI:16526"/>
        <dbReference type="ChEBI" id="CHEBI:57792"/>
        <dbReference type="ChEBI" id="CHEBI:59776"/>
        <dbReference type="EC" id="2.2.1.7"/>
    </reaction>
</comment>
<dbReference type="PROSITE" id="PS00802">
    <property type="entry name" value="TRANSKETOLASE_2"/>
    <property type="match status" value="1"/>
</dbReference>
<reference evidence="12" key="2">
    <citation type="journal article" date="2021" name="PeerJ">
        <title>Extensive microbial diversity within the chicken gut microbiome revealed by metagenomics and culture.</title>
        <authorList>
            <person name="Gilroy R."/>
            <person name="Ravi A."/>
            <person name="Getino M."/>
            <person name="Pursley I."/>
            <person name="Horton D.L."/>
            <person name="Alikhan N.F."/>
            <person name="Baker D."/>
            <person name="Gharbi K."/>
            <person name="Hall N."/>
            <person name="Watson M."/>
            <person name="Adriaenssens E.M."/>
            <person name="Foster-Nyarko E."/>
            <person name="Jarju S."/>
            <person name="Secka A."/>
            <person name="Antonio M."/>
            <person name="Oren A."/>
            <person name="Chaudhuri R.R."/>
            <person name="La Ragione R."/>
            <person name="Hildebrand F."/>
            <person name="Pallen M.J."/>
        </authorList>
    </citation>
    <scope>NUCLEOTIDE SEQUENCE</scope>
    <source>
        <strain evidence="12">ChiGjej3B3-7149</strain>
    </source>
</reference>
<evidence type="ECO:0000256" key="8">
    <source>
        <dbReference type="ARBA" id="ARBA00023052"/>
    </source>
</evidence>
<feature type="binding site" evidence="10">
    <location>
        <position position="145"/>
    </location>
    <ligand>
        <name>Mg(2+)</name>
        <dbReference type="ChEBI" id="CHEBI:18420"/>
    </ligand>
</feature>
<feature type="binding site" evidence="10">
    <location>
        <begin position="146"/>
        <end position="147"/>
    </location>
    <ligand>
        <name>thiamine diphosphate</name>
        <dbReference type="ChEBI" id="CHEBI:58937"/>
    </ligand>
</feature>
<comment type="pathway">
    <text evidence="1 10">Metabolic intermediate biosynthesis; 1-deoxy-D-xylulose 5-phosphate biosynthesis; 1-deoxy-D-xylulose 5-phosphate from D-glyceraldehyde 3-phosphate and pyruvate: step 1/1.</text>
</comment>
<dbReference type="CDD" id="cd02007">
    <property type="entry name" value="TPP_DXS"/>
    <property type="match status" value="1"/>
</dbReference>
<dbReference type="SUPFAM" id="SSF52518">
    <property type="entry name" value="Thiamin diphosphate-binding fold (THDP-binding)"/>
    <property type="match status" value="2"/>
</dbReference>
<comment type="cofactor">
    <cofactor evidence="10">
        <name>thiamine diphosphate</name>
        <dbReference type="ChEBI" id="CHEBI:58937"/>
    </cofactor>
    <text evidence="10">Binds 1 thiamine pyrophosphate per subunit.</text>
</comment>
<evidence type="ECO:0000256" key="1">
    <source>
        <dbReference type="ARBA" id="ARBA00004980"/>
    </source>
</evidence>
<comment type="caution">
    <text evidence="12">The sequence shown here is derived from an EMBL/GenBank/DDBJ whole genome shotgun (WGS) entry which is preliminary data.</text>
</comment>
<comment type="function">
    <text evidence="10">Catalyzes the acyloin condensation reaction between C atoms 2 and 3 of pyruvate and glyceraldehyde 3-phosphate to yield 1-deoxy-D-xylulose-5-phosphate (DXP).</text>
</comment>
<dbReference type="EMBL" id="DVHH01000223">
    <property type="protein sequence ID" value="HIR55754.1"/>
    <property type="molecule type" value="Genomic_DNA"/>
</dbReference>
<dbReference type="InterPro" id="IPR020826">
    <property type="entry name" value="Transketolase_BS"/>
</dbReference>
<name>A0A9D1DMS3_9FIRM</name>
<feature type="binding site" evidence="10">
    <location>
        <position position="174"/>
    </location>
    <ligand>
        <name>thiamine diphosphate</name>
        <dbReference type="ChEBI" id="CHEBI:58937"/>
    </ligand>
</feature>
<protein>
    <recommendedName>
        <fullName evidence="10">1-deoxy-D-xylulose-5-phosphate synthase</fullName>
        <ecNumber evidence="10">2.2.1.7</ecNumber>
    </recommendedName>
    <alternativeName>
        <fullName evidence="10">1-deoxyxylulose-5-phosphate synthase</fullName>
        <shortName evidence="10">DXP synthase</shortName>
        <shortName evidence="10">DXPS</shortName>
    </alternativeName>
</protein>
<dbReference type="GO" id="GO:0019288">
    <property type="term" value="P:isopentenyl diphosphate biosynthetic process, methylerythritol 4-phosphate pathway"/>
    <property type="evidence" value="ECO:0007669"/>
    <property type="project" value="TreeGrafter"/>
</dbReference>
<dbReference type="GO" id="GO:0008661">
    <property type="term" value="F:1-deoxy-D-xylulose-5-phosphate synthase activity"/>
    <property type="evidence" value="ECO:0007669"/>
    <property type="project" value="UniProtKB-UniRule"/>
</dbReference>
<dbReference type="InterPro" id="IPR005477">
    <property type="entry name" value="Dxylulose-5-P_synthase"/>
</dbReference>
<dbReference type="InterPro" id="IPR033248">
    <property type="entry name" value="Transketolase_C"/>
</dbReference>
<feature type="binding site" evidence="10">
    <location>
        <begin position="114"/>
        <end position="116"/>
    </location>
    <ligand>
        <name>thiamine diphosphate</name>
        <dbReference type="ChEBI" id="CHEBI:58937"/>
    </ligand>
</feature>
<evidence type="ECO:0000256" key="9">
    <source>
        <dbReference type="ARBA" id="ARBA00023229"/>
    </source>
</evidence>
<dbReference type="Gene3D" id="3.40.50.920">
    <property type="match status" value="1"/>
</dbReference>
<gene>
    <name evidence="10" type="primary">dxs</name>
    <name evidence="12" type="ORF">IAD36_09200</name>
</gene>
<dbReference type="GO" id="GO:0000287">
    <property type="term" value="F:magnesium ion binding"/>
    <property type="evidence" value="ECO:0007669"/>
    <property type="project" value="UniProtKB-UniRule"/>
</dbReference>
<evidence type="ECO:0000259" key="11">
    <source>
        <dbReference type="SMART" id="SM00861"/>
    </source>
</evidence>
<comment type="cofactor">
    <cofactor evidence="10">
        <name>Mg(2+)</name>
        <dbReference type="ChEBI" id="CHEBI:18420"/>
    </cofactor>
    <text evidence="10">Binds 1 Mg(2+) ion per subunit.</text>
</comment>
<dbReference type="GO" id="GO:0005829">
    <property type="term" value="C:cytosol"/>
    <property type="evidence" value="ECO:0007669"/>
    <property type="project" value="TreeGrafter"/>
</dbReference>
<feature type="binding site" evidence="10">
    <location>
        <position position="73"/>
    </location>
    <ligand>
        <name>thiamine diphosphate</name>
        <dbReference type="ChEBI" id="CHEBI:58937"/>
    </ligand>
</feature>
<dbReference type="InterPro" id="IPR029061">
    <property type="entry name" value="THDP-binding"/>
</dbReference>
<dbReference type="NCBIfam" id="NF003933">
    <property type="entry name" value="PRK05444.2-2"/>
    <property type="match status" value="1"/>
</dbReference>
<evidence type="ECO:0000256" key="2">
    <source>
        <dbReference type="ARBA" id="ARBA00011081"/>
    </source>
</evidence>
<feature type="binding site" evidence="10">
    <location>
        <position position="360"/>
    </location>
    <ligand>
        <name>thiamine diphosphate</name>
        <dbReference type="ChEBI" id="CHEBI:58937"/>
    </ligand>
</feature>
<dbReference type="HAMAP" id="MF_00315">
    <property type="entry name" value="DXP_synth"/>
    <property type="match status" value="1"/>
</dbReference>
<keyword evidence="5 10" id="KW-0479">Metal-binding</keyword>
<dbReference type="InterPro" id="IPR005475">
    <property type="entry name" value="Transketolase-like_Pyr-bd"/>
</dbReference>
<dbReference type="Pfam" id="PF02780">
    <property type="entry name" value="Transketolase_C"/>
    <property type="match status" value="1"/>
</dbReference>
<dbReference type="GO" id="GO:0016114">
    <property type="term" value="P:terpenoid biosynthetic process"/>
    <property type="evidence" value="ECO:0007669"/>
    <property type="project" value="UniProtKB-UniRule"/>
</dbReference>
<comment type="subunit">
    <text evidence="3 10">Homodimer.</text>
</comment>
<evidence type="ECO:0000256" key="3">
    <source>
        <dbReference type="ARBA" id="ARBA00011738"/>
    </source>
</evidence>
<dbReference type="EC" id="2.2.1.7" evidence="10"/>
<dbReference type="GO" id="GO:0009228">
    <property type="term" value="P:thiamine biosynthetic process"/>
    <property type="evidence" value="ECO:0007669"/>
    <property type="project" value="UniProtKB-UniRule"/>
</dbReference>
<organism evidence="12 13">
    <name type="scientific">Candidatus Scatomorpha intestinigallinarum</name>
    <dbReference type="NCBI Taxonomy" id="2840923"/>
    <lineage>
        <taxon>Bacteria</taxon>
        <taxon>Bacillati</taxon>
        <taxon>Bacillota</taxon>
        <taxon>Clostridia</taxon>
        <taxon>Eubacteriales</taxon>
        <taxon>Candidatus Scatomorpha</taxon>
    </lineage>
</organism>
<dbReference type="PROSITE" id="PS00801">
    <property type="entry name" value="TRANSKETOLASE_1"/>
    <property type="match status" value="1"/>
</dbReference>
<dbReference type="SMART" id="SM00861">
    <property type="entry name" value="Transket_pyr"/>
    <property type="match status" value="1"/>
</dbReference>
<feature type="binding site" evidence="10">
    <location>
        <position position="174"/>
    </location>
    <ligand>
        <name>Mg(2+)</name>
        <dbReference type="ChEBI" id="CHEBI:18420"/>
    </ligand>
</feature>
<dbReference type="NCBIfam" id="TIGR00204">
    <property type="entry name" value="dxs"/>
    <property type="match status" value="1"/>
</dbReference>
<dbReference type="PANTHER" id="PTHR43322:SF5">
    <property type="entry name" value="1-DEOXY-D-XYLULOSE-5-PHOSPHATE SYNTHASE, CHLOROPLASTIC"/>
    <property type="match status" value="1"/>
</dbReference>
<evidence type="ECO:0000256" key="4">
    <source>
        <dbReference type="ARBA" id="ARBA00022679"/>
    </source>
</evidence>
<evidence type="ECO:0000256" key="7">
    <source>
        <dbReference type="ARBA" id="ARBA00022977"/>
    </source>
</evidence>
<feature type="domain" description="Transketolase-like pyrimidine-binding" evidence="11">
    <location>
        <begin position="309"/>
        <end position="473"/>
    </location>
</feature>
<dbReference type="Proteomes" id="UP000824238">
    <property type="component" value="Unassembled WGS sequence"/>
</dbReference>
<reference evidence="12" key="1">
    <citation type="submission" date="2020-10" db="EMBL/GenBank/DDBJ databases">
        <authorList>
            <person name="Gilroy R."/>
        </authorList>
    </citation>
    <scope>NUCLEOTIDE SEQUENCE</scope>
    <source>
        <strain evidence="12">ChiGjej3B3-7149</strain>
    </source>
</reference>
<dbReference type="Gene3D" id="3.40.50.970">
    <property type="match status" value="2"/>
</dbReference>
<comment type="similarity">
    <text evidence="2 10">Belongs to the transketolase family. DXPS subfamily.</text>
</comment>
<keyword evidence="8 10" id="KW-0786">Thiamine pyrophosphate</keyword>
<keyword evidence="7 10" id="KW-0784">Thiamine biosynthesis</keyword>
<evidence type="ECO:0000256" key="6">
    <source>
        <dbReference type="ARBA" id="ARBA00022842"/>
    </source>
</evidence>
<feature type="binding site" evidence="10">
    <location>
        <position position="281"/>
    </location>
    <ligand>
        <name>thiamine diphosphate</name>
        <dbReference type="ChEBI" id="CHEBI:58937"/>
    </ligand>
</feature>
<dbReference type="PANTHER" id="PTHR43322">
    <property type="entry name" value="1-D-DEOXYXYLULOSE 5-PHOSPHATE SYNTHASE-RELATED"/>
    <property type="match status" value="1"/>
</dbReference>
<keyword evidence="6 10" id="KW-0460">Magnesium</keyword>